<organism evidence="2 3">
    <name type="scientific">Roseibium aggregatum</name>
    <dbReference type="NCBI Taxonomy" id="187304"/>
    <lineage>
        <taxon>Bacteria</taxon>
        <taxon>Pseudomonadati</taxon>
        <taxon>Pseudomonadota</taxon>
        <taxon>Alphaproteobacteria</taxon>
        <taxon>Hyphomicrobiales</taxon>
        <taxon>Stappiaceae</taxon>
        <taxon>Roseibium</taxon>
    </lineage>
</organism>
<dbReference type="SUPFAM" id="SSF53850">
    <property type="entry name" value="Periplasmic binding protein-like II"/>
    <property type="match status" value="1"/>
</dbReference>
<dbReference type="PROSITE" id="PS51257">
    <property type="entry name" value="PROKAR_LIPOPROTEIN"/>
    <property type="match status" value="1"/>
</dbReference>
<dbReference type="RefSeq" id="WP_207141686.1">
    <property type="nucleotide sequence ID" value="NZ_JAEKJZ010000003.1"/>
</dbReference>
<dbReference type="EMBL" id="JAEKJZ010000003">
    <property type="protein sequence ID" value="MBN9671833.1"/>
    <property type="molecule type" value="Genomic_DNA"/>
</dbReference>
<accession>A0A939J2W0</accession>
<gene>
    <name evidence="2" type="ORF">JF539_15900</name>
</gene>
<protein>
    <submittedName>
        <fullName evidence="2">Uncharacterized protein</fullName>
    </submittedName>
</protein>
<feature type="signal peptide" evidence="1">
    <location>
        <begin position="1"/>
        <end position="33"/>
    </location>
</feature>
<name>A0A939J2W0_9HYPH</name>
<comment type="caution">
    <text evidence="2">The sequence shown here is derived from an EMBL/GenBank/DDBJ whole genome shotgun (WGS) entry which is preliminary data.</text>
</comment>
<evidence type="ECO:0000313" key="3">
    <source>
        <dbReference type="Proteomes" id="UP000664096"/>
    </source>
</evidence>
<dbReference type="AlphaFoldDB" id="A0A939J2W0"/>
<sequence length="309" mass="35138">MRRRENRGLGQIRNAAFALCGLLACLSPAQPVAAPLEVITRKPEGAADTRNLYVESLLSQALEKAEVNASILQAKTPFTRDRLLQELIAGENIHVTADSPKPGWEENLLTVRIPLRKGIQGYRLFLINKQDQADLAQVDTLEELKKIPTGSGAQWSITRTLKDAGFNLVTTEDYETLFDMLEYRRFITFGRGINEAFREQENFSKRNPNLVVEQSLCLFIPLPTYFFVSPKHPELAEKIETGLERMIEDGSFDAHFLLFHGDDIERAQLSERKVFKVPNTDLGDAYELGDPSYWYDPKAFEKDRTENRS</sequence>
<dbReference type="Proteomes" id="UP000664096">
    <property type="component" value="Unassembled WGS sequence"/>
</dbReference>
<keyword evidence="1" id="KW-0732">Signal</keyword>
<dbReference type="Gene3D" id="3.40.190.10">
    <property type="entry name" value="Periplasmic binding protein-like II"/>
    <property type="match status" value="2"/>
</dbReference>
<feature type="chain" id="PRO_5037534502" evidence="1">
    <location>
        <begin position="34"/>
        <end position="309"/>
    </location>
</feature>
<proteinExistence type="predicted"/>
<evidence type="ECO:0000256" key="1">
    <source>
        <dbReference type="SAM" id="SignalP"/>
    </source>
</evidence>
<evidence type="ECO:0000313" key="2">
    <source>
        <dbReference type="EMBL" id="MBN9671833.1"/>
    </source>
</evidence>
<reference evidence="2" key="1">
    <citation type="submission" date="2020-12" db="EMBL/GenBank/DDBJ databases">
        <title>Oil enriched cultivation method for isolating marine PHA-producing bacteria.</title>
        <authorList>
            <person name="Zheng W."/>
            <person name="Yu S."/>
            <person name="Huang Y."/>
        </authorList>
    </citation>
    <scope>NUCLEOTIDE SEQUENCE</scope>
    <source>
        <strain evidence="2">SY-2-12</strain>
    </source>
</reference>